<organism evidence="5 6">
    <name type="scientific">Corynebacterium endometrii</name>
    <dbReference type="NCBI Taxonomy" id="2488819"/>
    <lineage>
        <taxon>Bacteria</taxon>
        <taxon>Bacillati</taxon>
        <taxon>Actinomycetota</taxon>
        <taxon>Actinomycetes</taxon>
        <taxon>Mycobacteriales</taxon>
        <taxon>Corynebacteriaceae</taxon>
        <taxon>Corynebacterium</taxon>
    </lineage>
</organism>
<evidence type="ECO:0000259" key="4">
    <source>
        <dbReference type="PROSITE" id="PS51078"/>
    </source>
</evidence>
<keyword evidence="1" id="KW-0805">Transcription regulation</keyword>
<dbReference type="InterPro" id="IPR029016">
    <property type="entry name" value="GAF-like_dom_sf"/>
</dbReference>
<dbReference type="PANTHER" id="PTHR30136:SF24">
    <property type="entry name" value="HTH-TYPE TRANSCRIPTIONAL REPRESSOR ALLR"/>
    <property type="match status" value="1"/>
</dbReference>
<dbReference type="InterPro" id="IPR050707">
    <property type="entry name" value="HTH_MetabolicPath_Reg"/>
</dbReference>
<dbReference type="InterPro" id="IPR005471">
    <property type="entry name" value="Tscrpt_reg_IclR_N"/>
</dbReference>
<keyword evidence="2" id="KW-0238">DNA-binding</keyword>
<dbReference type="InterPro" id="IPR036388">
    <property type="entry name" value="WH-like_DNA-bd_sf"/>
</dbReference>
<proteinExistence type="predicted"/>
<sequence>MRSVDLCLILLQQLNSAGEVKISEVAREYGVSQSTVHRSLAMLVYRGFAVPTIAHTYLAGPALNTSTLTPRLGMQLSKIARPYLQLMTAATGETTHLTITRGRKTHFIDTVDGIKAVRVGSRKGQVVPAENNSGGLACLAELSSREQRELYKDWTLEDFKQLRRKLRRVRERGFSVNNQMAEKDVSAVGAALVNDMGDVLGAVTISMPSIRFSEMSALASETLRTYATELNLQLADFVHPTSPTTTPNQG</sequence>
<dbReference type="Gene3D" id="1.10.10.10">
    <property type="entry name" value="Winged helix-like DNA-binding domain superfamily/Winged helix DNA-binding domain"/>
    <property type="match status" value="1"/>
</dbReference>
<dbReference type="OrthoDB" id="7274111at2"/>
<dbReference type="EMBL" id="CP039247">
    <property type="protein sequence ID" value="QCB27982.1"/>
    <property type="molecule type" value="Genomic_DNA"/>
</dbReference>
<dbReference type="GO" id="GO:0003700">
    <property type="term" value="F:DNA-binding transcription factor activity"/>
    <property type="evidence" value="ECO:0007669"/>
    <property type="project" value="TreeGrafter"/>
</dbReference>
<dbReference type="Pfam" id="PF01614">
    <property type="entry name" value="IclR_C"/>
    <property type="match status" value="1"/>
</dbReference>
<dbReference type="Gene3D" id="3.30.450.40">
    <property type="match status" value="1"/>
</dbReference>
<dbReference type="Pfam" id="PF09339">
    <property type="entry name" value="HTH_IclR"/>
    <property type="match status" value="1"/>
</dbReference>
<evidence type="ECO:0000256" key="1">
    <source>
        <dbReference type="ARBA" id="ARBA00023015"/>
    </source>
</evidence>
<dbReference type="SUPFAM" id="SSF46785">
    <property type="entry name" value="Winged helix' DNA-binding domain"/>
    <property type="match status" value="1"/>
</dbReference>
<gene>
    <name evidence="5" type="primary">kdgR2</name>
    <name evidence="5" type="ORF">CENDO_03440</name>
</gene>
<dbReference type="PANTHER" id="PTHR30136">
    <property type="entry name" value="HELIX-TURN-HELIX TRANSCRIPTIONAL REGULATOR, ICLR FAMILY"/>
    <property type="match status" value="1"/>
</dbReference>
<name>A0A4P7QEA6_9CORY</name>
<dbReference type="Proteomes" id="UP000296352">
    <property type="component" value="Chromosome"/>
</dbReference>
<evidence type="ECO:0000313" key="5">
    <source>
        <dbReference type="EMBL" id="QCB27982.1"/>
    </source>
</evidence>
<protein>
    <submittedName>
        <fullName evidence="5">Pectin degradation repressor protein KdgR</fullName>
    </submittedName>
</protein>
<dbReference type="InterPro" id="IPR014757">
    <property type="entry name" value="Tscrpt_reg_IclR_C"/>
</dbReference>
<dbReference type="SUPFAM" id="SSF55781">
    <property type="entry name" value="GAF domain-like"/>
    <property type="match status" value="1"/>
</dbReference>
<keyword evidence="6" id="KW-1185">Reference proteome</keyword>
<dbReference type="AlphaFoldDB" id="A0A4P7QEA6"/>
<evidence type="ECO:0000256" key="3">
    <source>
        <dbReference type="ARBA" id="ARBA00023163"/>
    </source>
</evidence>
<dbReference type="KEGG" id="cee:CENDO_03440"/>
<evidence type="ECO:0000313" key="6">
    <source>
        <dbReference type="Proteomes" id="UP000296352"/>
    </source>
</evidence>
<evidence type="ECO:0000256" key="2">
    <source>
        <dbReference type="ARBA" id="ARBA00023125"/>
    </source>
</evidence>
<dbReference type="GO" id="GO:0045892">
    <property type="term" value="P:negative regulation of DNA-templated transcription"/>
    <property type="evidence" value="ECO:0007669"/>
    <property type="project" value="TreeGrafter"/>
</dbReference>
<dbReference type="GO" id="GO:0003677">
    <property type="term" value="F:DNA binding"/>
    <property type="evidence" value="ECO:0007669"/>
    <property type="project" value="UniProtKB-KW"/>
</dbReference>
<feature type="domain" description="IclR-ED" evidence="4">
    <location>
        <begin position="54"/>
        <end position="236"/>
    </location>
</feature>
<reference evidence="5 6" key="1">
    <citation type="submission" date="2019-04" db="EMBL/GenBank/DDBJ databases">
        <title>Corynebacterium endometrii sp. nov., isolated from the uterus of a cow with endometritis.</title>
        <authorList>
            <person name="Ballas P."/>
            <person name="Ruckert C."/>
            <person name="Wagener K."/>
            <person name="Drillich M."/>
            <person name="Kaempfer P."/>
            <person name="Busse H.-J."/>
            <person name="Ehling-Schulz M."/>
        </authorList>
    </citation>
    <scope>NUCLEOTIDE SEQUENCE [LARGE SCALE GENOMIC DNA]</scope>
    <source>
        <strain evidence="5 6">LMM-1653</strain>
    </source>
</reference>
<dbReference type="InterPro" id="IPR036390">
    <property type="entry name" value="WH_DNA-bd_sf"/>
</dbReference>
<dbReference type="PROSITE" id="PS51078">
    <property type="entry name" value="ICLR_ED"/>
    <property type="match status" value="1"/>
</dbReference>
<dbReference type="RefSeq" id="WP_136140783.1">
    <property type="nucleotide sequence ID" value="NZ_CP039247.1"/>
</dbReference>
<accession>A0A4P7QEA6</accession>
<keyword evidence="3" id="KW-0804">Transcription</keyword>